<dbReference type="InterPro" id="IPR036621">
    <property type="entry name" value="Anticodon-bd_dom_sf"/>
</dbReference>
<evidence type="ECO:0000313" key="14">
    <source>
        <dbReference type="EMBL" id="OGM64479.1"/>
    </source>
</evidence>
<feature type="binding site" evidence="12">
    <location>
        <position position="281"/>
    </location>
    <ligand>
        <name>Zn(2+)</name>
        <dbReference type="ChEBI" id="CHEBI:29105"/>
        <note>catalytic</note>
    </ligand>
</feature>
<dbReference type="CDD" id="cd00860">
    <property type="entry name" value="ThrRS_anticodon"/>
    <property type="match status" value="1"/>
</dbReference>
<evidence type="ECO:0000256" key="7">
    <source>
        <dbReference type="ARBA" id="ARBA00022840"/>
    </source>
</evidence>
<dbReference type="InterPro" id="IPR047246">
    <property type="entry name" value="ThrRS_anticodon"/>
</dbReference>
<evidence type="ECO:0000256" key="1">
    <source>
        <dbReference type="ARBA" id="ARBA00008226"/>
    </source>
</evidence>
<dbReference type="NCBIfam" id="TIGR00418">
    <property type="entry name" value="thrS"/>
    <property type="match status" value="1"/>
</dbReference>
<dbReference type="STRING" id="1802519.A2961_04445"/>
<dbReference type="InterPro" id="IPR004154">
    <property type="entry name" value="Anticodon-bd"/>
</dbReference>
<dbReference type="FunFam" id="3.40.50.800:FF:000001">
    <property type="entry name" value="Threonine--tRNA ligase"/>
    <property type="match status" value="1"/>
</dbReference>
<evidence type="ECO:0000313" key="15">
    <source>
        <dbReference type="Proteomes" id="UP000177082"/>
    </source>
</evidence>
<name>A0A1F8BLD2_9BACT</name>
<evidence type="ECO:0000256" key="10">
    <source>
        <dbReference type="ARBA" id="ARBA00023146"/>
    </source>
</evidence>
<dbReference type="GO" id="GO:0005737">
    <property type="term" value="C:cytoplasm"/>
    <property type="evidence" value="ECO:0007669"/>
    <property type="project" value="UniProtKB-SubCell"/>
</dbReference>
<dbReference type="PRINTS" id="PR01047">
    <property type="entry name" value="TRNASYNTHTHR"/>
</dbReference>
<comment type="cofactor">
    <cofactor evidence="12">
        <name>Zn(2+)</name>
        <dbReference type="ChEBI" id="CHEBI:29105"/>
    </cofactor>
    <text evidence="12">Binds 1 zinc ion per subunit.</text>
</comment>
<dbReference type="Pfam" id="PF00587">
    <property type="entry name" value="tRNA-synt_2b"/>
    <property type="match status" value="1"/>
</dbReference>
<dbReference type="GO" id="GO:0004829">
    <property type="term" value="F:threonine-tRNA ligase activity"/>
    <property type="evidence" value="ECO:0007669"/>
    <property type="project" value="UniProtKB-UniRule"/>
</dbReference>
<dbReference type="InterPro" id="IPR033728">
    <property type="entry name" value="ThrRS_core"/>
</dbReference>
<evidence type="ECO:0000256" key="6">
    <source>
        <dbReference type="ARBA" id="ARBA00022833"/>
    </source>
</evidence>
<keyword evidence="6 12" id="KW-0862">Zinc</keyword>
<keyword evidence="12" id="KW-0963">Cytoplasm</keyword>
<dbReference type="PROSITE" id="PS50862">
    <property type="entry name" value="AA_TRNA_LIGASE_II"/>
    <property type="match status" value="1"/>
</dbReference>
<dbReference type="Gene3D" id="3.40.50.800">
    <property type="entry name" value="Anticodon-binding domain"/>
    <property type="match status" value="1"/>
</dbReference>
<evidence type="ECO:0000256" key="4">
    <source>
        <dbReference type="ARBA" id="ARBA00022723"/>
    </source>
</evidence>
<evidence type="ECO:0000256" key="8">
    <source>
        <dbReference type="ARBA" id="ARBA00022884"/>
    </source>
</evidence>
<comment type="catalytic activity">
    <reaction evidence="11 12">
        <text>tRNA(Thr) + L-threonine + ATP = L-threonyl-tRNA(Thr) + AMP + diphosphate + H(+)</text>
        <dbReference type="Rhea" id="RHEA:24624"/>
        <dbReference type="Rhea" id="RHEA-COMP:9670"/>
        <dbReference type="Rhea" id="RHEA-COMP:9704"/>
        <dbReference type="ChEBI" id="CHEBI:15378"/>
        <dbReference type="ChEBI" id="CHEBI:30616"/>
        <dbReference type="ChEBI" id="CHEBI:33019"/>
        <dbReference type="ChEBI" id="CHEBI:57926"/>
        <dbReference type="ChEBI" id="CHEBI:78442"/>
        <dbReference type="ChEBI" id="CHEBI:78534"/>
        <dbReference type="ChEBI" id="CHEBI:456215"/>
        <dbReference type="EC" id="6.1.1.3"/>
    </reaction>
</comment>
<evidence type="ECO:0000256" key="5">
    <source>
        <dbReference type="ARBA" id="ARBA00022741"/>
    </source>
</evidence>
<dbReference type="InterPro" id="IPR018163">
    <property type="entry name" value="Thr/Ala-tRNA-synth_IIc_edit"/>
</dbReference>
<dbReference type="PANTHER" id="PTHR11451:SF44">
    <property type="entry name" value="THREONINE--TRNA LIGASE, CHLOROPLASTIC_MITOCHONDRIAL 2"/>
    <property type="match status" value="1"/>
</dbReference>
<sequence>MNLDNLRHSCAHLLAHSVKLLYPGALNAIGPAIENGFYQDFDMGKWKISEEELPKIEAKMRQILPTWEKFTFNEVSLAEAKRVFRDNKYKVEMATEFAKGGKKLMTNNPGDFLDLCKMGHVENPSKELTHFKLLSVAGAYWRGSEKNKMLTRIYGTCWPTEKELNDYLKQLEESKKRDHRKLGKELDLFSINQLTGPGLILWHPKLSTVRNIVESYWKKEHSNENYKLVYTPHIASMDMFVTSRHYNKYINSMFPAMLHQYIEGESAPDYLVDEQLKPMNCPNHIQIYKDRPRSYRELPFRMGELGTVYRYERAGTLHGMIRVRGFTQDDSHIFCTPGQVIDEVRGVIKLTRKMYEVFGFTDYQVYIATRPEKYLGTLEMWNFAENSLKKAAELESLSYKIDEGEGVFYGPKIDSKVKDSLGREWQLGTIQFDFNQPSYAESTKEDLEEFWAMKTFKDKFKTKENLWKYLKNLGRGFDVQYVDKKGEKKQAVMIHRTILGSMERFFGVLIEHFAGAFPIWLAPVQAKVLPITDRNLRYAQDVYKKLGNRGIRTELDDRNETLQSKIRDAEKEKVPYMLIVGDKEESKNQVAVRLRNGKDLGQYSLAEAISEIKNKIENKIVD</sequence>
<dbReference type="SUPFAM" id="SSF52954">
    <property type="entry name" value="Class II aaRS ABD-related"/>
    <property type="match status" value="1"/>
</dbReference>
<keyword evidence="4 12" id="KW-0479">Metal-binding</keyword>
<dbReference type="AlphaFoldDB" id="A0A1F8BLD2"/>
<dbReference type="SMART" id="SM00863">
    <property type="entry name" value="tRNA_SAD"/>
    <property type="match status" value="1"/>
</dbReference>
<evidence type="ECO:0000256" key="9">
    <source>
        <dbReference type="ARBA" id="ARBA00022917"/>
    </source>
</evidence>
<dbReference type="InterPro" id="IPR002314">
    <property type="entry name" value="aa-tRNA-synt_IIb"/>
</dbReference>
<keyword evidence="9 12" id="KW-0648">Protein biosynthesis</keyword>
<evidence type="ECO:0000256" key="2">
    <source>
        <dbReference type="ARBA" id="ARBA00022555"/>
    </source>
</evidence>
<proteinExistence type="inferred from homology"/>
<dbReference type="HAMAP" id="MF_00184">
    <property type="entry name" value="Thr_tRNA_synth"/>
    <property type="match status" value="1"/>
</dbReference>
<comment type="caution">
    <text evidence="14">The sequence shown here is derived from an EMBL/GenBank/DDBJ whole genome shotgun (WGS) entry which is preliminary data.</text>
</comment>
<dbReference type="InterPro" id="IPR006195">
    <property type="entry name" value="aa-tRNA-synth_II"/>
</dbReference>
<evidence type="ECO:0000256" key="11">
    <source>
        <dbReference type="ARBA" id="ARBA00049515"/>
    </source>
</evidence>
<dbReference type="InterPro" id="IPR002320">
    <property type="entry name" value="Thr-tRNA-ligase_IIa"/>
</dbReference>
<keyword evidence="10 12" id="KW-0030">Aminoacyl-tRNA synthetase</keyword>
<dbReference type="Gene3D" id="3.30.930.10">
    <property type="entry name" value="Bira Bifunctional Protein, Domain 2"/>
    <property type="match status" value="1"/>
</dbReference>
<dbReference type="PANTHER" id="PTHR11451">
    <property type="entry name" value="THREONINE-TRNA LIGASE"/>
    <property type="match status" value="1"/>
</dbReference>
<dbReference type="InterPro" id="IPR045864">
    <property type="entry name" value="aa-tRNA-synth_II/BPL/LPL"/>
</dbReference>
<keyword evidence="2 12" id="KW-0820">tRNA-binding</keyword>
<keyword evidence="7 12" id="KW-0067">ATP-binding</keyword>
<evidence type="ECO:0000256" key="12">
    <source>
        <dbReference type="HAMAP-Rule" id="MF_00184"/>
    </source>
</evidence>
<comment type="subcellular location">
    <subcellularLocation>
        <location evidence="12">Cytoplasm</location>
    </subcellularLocation>
</comment>
<dbReference type="GO" id="GO:0046872">
    <property type="term" value="F:metal ion binding"/>
    <property type="evidence" value="ECO:0007669"/>
    <property type="project" value="UniProtKB-KW"/>
</dbReference>
<comment type="caution">
    <text evidence="12">Lacks conserved residue(s) required for the propagation of feature annotation.</text>
</comment>
<reference evidence="14 15" key="1">
    <citation type="journal article" date="2016" name="Nat. Commun.">
        <title>Thousands of microbial genomes shed light on interconnected biogeochemical processes in an aquifer system.</title>
        <authorList>
            <person name="Anantharaman K."/>
            <person name="Brown C.T."/>
            <person name="Hug L.A."/>
            <person name="Sharon I."/>
            <person name="Castelle C.J."/>
            <person name="Probst A.J."/>
            <person name="Thomas B.C."/>
            <person name="Singh A."/>
            <person name="Wilkins M.J."/>
            <person name="Karaoz U."/>
            <person name="Brodie E.L."/>
            <person name="Williams K.H."/>
            <person name="Hubbard S.S."/>
            <person name="Banfield J.F."/>
        </authorList>
    </citation>
    <scope>NUCLEOTIDE SEQUENCE [LARGE SCALE GENOMIC DNA]</scope>
</reference>
<dbReference type="GO" id="GO:0005524">
    <property type="term" value="F:ATP binding"/>
    <property type="evidence" value="ECO:0007669"/>
    <property type="project" value="UniProtKB-UniRule"/>
</dbReference>
<keyword evidence="3 12" id="KW-0436">Ligase</keyword>
<dbReference type="GO" id="GO:0000049">
    <property type="term" value="F:tRNA binding"/>
    <property type="evidence" value="ECO:0007669"/>
    <property type="project" value="UniProtKB-KW"/>
</dbReference>
<dbReference type="SUPFAM" id="SSF55186">
    <property type="entry name" value="ThrRS/AlaRS common domain"/>
    <property type="match status" value="1"/>
</dbReference>
<comment type="subunit">
    <text evidence="12">Homodimer.</text>
</comment>
<dbReference type="SUPFAM" id="SSF55681">
    <property type="entry name" value="Class II aaRS and biotin synthetases"/>
    <property type="match status" value="1"/>
</dbReference>
<keyword evidence="8 12" id="KW-0694">RNA-binding</keyword>
<feature type="binding site" evidence="12">
    <location>
        <position position="495"/>
    </location>
    <ligand>
        <name>Zn(2+)</name>
        <dbReference type="ChEBI" id="CHEBI:29105"/>
        <note>catalytic</note>
    </ligand>
</feature>
<organism evidence="14 15">
    <name type="scientific">Candidatus Woesebacteria bacterium RIFCSPLOWO2_01_FULL_39_21</name>
    <dbReference type="NCBI Taxonomy" id="1802519"/>
    <lineage>
        <taxon>Bacteria</taxon>
        <taxon>Candidatus Woeseibacteriota</taxon>
    </lineage>
</organism>
<dbReference type="EC" id="6.1.1.3" evidence="12"/>
<feature type="domain" description="Aminoacyl-transfer RNA synthetases class-II family profile" evidence="13">
    <location>
        <begin position="209"/>
        <end position="518"/>
    </location>
</feature>
<dbReference type="EMBL" id="MGHF01000006">
    <property type="protein sequence ID" value="OGM64479.1"/>
    <property type="molecule type" value="Genomic_DNA"/>
</dbReference>
<keyword evidence="5 12" id="KW-0547">Nucleotide-binding</keyword>
<comment type="similarity">
    <text evidence="1 12">Belongs to the class-II aminoacyl-tRNA synthetase family.</text>
</comment>
<dbReference type="Proteomes" id="UP000177082">
    <property type="component" value="Unassembled WGS sequence"/>
</dbReference>
<gene>
    <name evidence="12" type="primary">thrS</name>
    <name evidence="14" type="ORF">A2961_04445</name>
</gene>
<evidence type="ECO:0000256" key="3">
    <source>
        <dbReference type="ARBA" id="ARBA00022598"/>
    </source>
</evidence>
<dbReference type="Gene3D" id="3.30.980.10">
    <property type="entry name" value="Threonyl-trna Synthetase, Chain A, domain 2"/>
    <property type="match status" value="1"/>
</dbReference>
<dbReference type="CDD" id="cd00771">
    <property type="entry name" value="ThrRS_core"/>
    <property type="match status" value="1"/>
</dbReference>
<dbReference type="GO" id="GO:0006435">
    <property type="term" value="P:threonyl-tRNA aminoacylation"/>
    <property type="evidence" value="ECO:0007669"/>
    <property type="project" value="UniProtKB-UniRule"/>
</dbReference>
<evidence type="ECO:0000259" key="13">
    <source>
        <dbReference type="PROSITE" id="PS50862"/>
    </source>
</evidence>
<feature type="binding site" evidence="12">
    <location>
        <position position="332"/>
    </location>
    <ligand>
        <name>Zn(2+)</name>
        <dbReference type="ChEBI" id="CHEBI:29105"/>
        <note>catalytic</note>
    </ligand>
</feature>
<dbReference type="FunFam" id="3.30.930.10:FF:000002">
    <property type="entry name" value="Threonine--tRNA ligase"/>
    <property type="match status" value="1"/>
</dbReference>
<dbReference type="InterPro" id="IPR012947">
    <property type="entry name" value="tRNA_SAD"/>
</dbReference>
<accession>A0A1F8BLD2</accession>
<dbReference type="Gene3D" id="3.30.54.20">
    <property type="match status" value="1"/>
</dbReference>
<dbReference type="Pfam" id="PF03129">
    <property type="entry name" value="HGTP_anticodon"/>
    <property type="match status" value="1"/>
</dbReference>
<protein>
    <recommendedName>
        <fullName evidence="12">Threonine--tRNA ligase</fullName>
        <ecNumber evidence="12">6.1.1.3</ecNumber>
    </recommendedName>
    <alternativeName>
        <fullName evidence="12">Threonyl-tRNA synthetase</fullName>
        <shortName evidence="12">ThrRS</shortName>
    </alternativeName>
</protein>